<sequence>MEHPDAPPPPYSETDIYSTPGNTPLTSSGSNNHADNASIAASSSHSNIIYTPPDTPRDSHYDFASTDDVQTTASAQVYFDSRPISGPPGNTANVVHEIRVSDDPSPGDFPYPNWASARDVTLGDWRTFINYLIPDYAEKTNAAIIDRKLQAEDDARSTASTRAATEAQLDQLRTSSQRRRFEDTVREWNVGFFAPRGATIKLTSDSAAEPKARMPGEWNSTFDSNASREAPMAGQQPEQRGGWRGLFGNRFGMNIHDRGLQVGPISIDGDRVAIGNAFEVDSRGVRWHGRDVNDSFHGGHGRGHGRECHDHGRGRGGGRHDIHDHRHGGRGGGKHRSRSSSCSTTSSSSSDSTVSSVGSLPDWDDLRDSQIPVARTSVQAWLSHPDQPVSKADVKRVRAEIKAAKSLPKPAAGITKVDKEEIKVLLEQFKSLKKTQRATLRAAKKERKAERRAQRRARRSRSRAERKEGRRQRREMGRAEREGERQQQNGGDFPQSSFAPSHGPVPVPGMPHIPPVPPMPVMAPVPPVPPMPGHGPDAFFGPGRSGMPGFFGGFGNGRGSPFGPFSGFGSGRRNKNAYAAAYEQAVGAPARADAARTREAALEQAAKAREQAALTRELALEEAARKREAAFAQAARDREEAAMKREAALAQAARAREDAARKRDIALEEAARKREAAHAQAQEQAARSRGESSRRREGAAALRAAAWASAAEVRAEAWKHANAAHARAWGGEPAGPSGSGTGSGQGQQARETQQGSAAKYQAAEQLEAQIHTKRVTLQALQQEVQAEGIAAAQAGLGDAKKSGPSQAQLDAETLEGEIDALSAQVERLRIEADGEFAAESERDSAKYA</sequence>
<dbReference type="PANTHER" id="PTHR45615:SF66">
    <property type="entry name" value="CARD DOMAIN-CONTAINING PROTEIN"/>
    <property type="match status" value="1"/>
</dbReference>
<reference evidence="2" key="1">
    <citation type="submission" date="2021-03" db="EMBL/GenBank/DDBJ databases">
        <title>Revisited historic fungal species revealed as producer of novel bioactive compounds through whole genome sequencing and comparative genomics.</title>
        <authorList>
            <person name="Vignolle G.A."/>
            <person name="Hochenegger N."/>
            <person name="Mach R.L."/>
            <person name="Mach-Aigner A.R."/>
            <person name="Javad Rahimi M."/>
            <person name="Salim K.A."/>
            <person name="Chan C.M."/>
            <person name="Lim L.B.L."/>
            <person name="Cai F."/>
            <person name="Druzhinina I.S."/>
            <person name="U'Ren J.M."/>
            <person name="Derntl C."/>
        </authorList>
    </citation>
    <scope>NUCLEOTIDE SEQUENCE</scope>
    <source>
        <strain evidence="2">TUCIM 5799</strain>
    </source>
</reference>
<accession>A0A9Q0AR16</accession>
<feature type="compositionally biased region" description="Basic and acidic residues" evidence="1">
    <location>
        <begin position="462"/>
        <end position="485"/>
    </location>
</feature>
<feature type="compositionally biased region" description="Polar residues" evidence="1">
    <location>
        <begin position="15"/>
        <end position="29"/>
    </location>
</feature>
<feature type="compositionally biased region" description="Basic and acidic residues" evidence="1">
    <location>
        <begin position="686"/>
        <end position="697"/>
    </location>
</feature>
<feature type="compositionally biased region" description="Low complexity" evidence="1">
    <location>
        <begin position="724"/>
        <end position="736"/>
    </location>
</feature>
<evidence type="ECO:0000256" key="1">
    <source>
        <dbReference type="SAM" id="MobiDB-lite"/>
    </source>
</evidence>
<feature type="region of interest" description="Disordered" evidence="1">
    <location>
        <begin position="669"/>
        <end position="697"/>
    </location>
</feature>
<organism evidence="2 3">
    <name type="scientific">Neoarthrinium moseri</name>
    <dbReference type="NCBI Taxonomy" id="1658444"/>
    <lineage>
        <taxon>Eukaryota</taxon>
        <taxon>Fungi</taxon>
        <taxon>Dikarya</taxon>
        <taxon>Ascomycota</taxon>
        <taxon>Pezizomycotina</taxon>
        <taxon>Sordariomycetes</taxon>
        <taxon>Xylariomycetidae</taxon>
        <taxon>Amphisphaeriales</taxon>
        <taxon>Apiosporaceae</taxon>
        <taxon>Neoarthrinium</taxon>
    </lineage>
</organism>
<evidence type="ECO:0000313" key="2">
    <source>
        <dbReference type="EMBL" id="KAI1875175.1"/>
    </source>
</evidence>
<feature type="region of interest" description="Disordered" evidence="1">
    <location>
        <begin position="296"/>
        <end position="363"/>
    </location>
</feature>
<feature type="region of interest" description="Disordered" evidence="1">
    <location>
        <begin position="205"/>
        <end position="241"/>
    </location>
</feature>
<dbReference type="AlphaFoldDB" id="A0A9Q0AR16"/>
<gene>
    <name evidence="2" type="ORF">JX265_004233</name>
</gene>
<keyword evidence="3" id="KW-1185">Reference proteome</keyword>
<feature type="region of interest" description="Disordered" evidence="1">
    <location>
        <begin position="724"/>
        <end position="760"/>
    </location>
</feature>
<name>A0A9Q0AR16_9PEZI</name>
<proteinExistence type="predicted"/>
<dbReference type="Proteomes" id="UP000829685">
    <property type="component" value="Unassembled WGS sequence"/>
</dbReference>
<comment type="caution">
    <text evidence="2">The sequence shown here is derived from an EMBL/GenBank/DDBJ whole genome shotgun (WGS) entry which is preliminary data.</text>
</comment>
<dbReference type="EMBL" id="JAFIMR010000008">
    <property type="protein sequence ID" value="KAI1875175.1"/>
    <property type="molecule type" value="Genomic_DNA"/>
</dbReference>
<feature type="compositionally biased region" description="Basic and acidic residues" evidence="1">
    <location>
        <begin position="304"/>
        <end position="324"/>
    </location>
</feature>
<feature type="region of interest" description="Disordered" evidence="1">
    <location>
        <begin position="434"/>
        <end position="511"/>
    </location>
</feature>
<feature type="compositionally biased region" description="Low complexity" evidence="1">
    <location>
        <begin position="339"/>
        <end position="359"/>
    </location>
</feature>
<feature type="compositionally biased region" description="Basic residues" evidence="1">
    <location>
        <begin position="325"/>
        <end position="338"/>
    </location>
</feature>
<feature type="compositionally biased region" description="Pro residues" evidence="1">
    <location>
        <begin position="1"/>
        <end position="11"/>
    </location>
</feature>
<feature type="compositionally biased region" description="Basic residues" evidence="1">
    <location>
        <begin position="434"/>
        <end position="446"/>
    </location>
</feature>
<evidence type="ECO:0000313" key="3">
    <source>
        <dbReference type="Proteomes" id="UP000829685"/>
    </source>
</evidence>
<dbReference type="PANTHER" id="PTHR45615">
    <property type="entry name" value="MYOSIN HEAVY CHAIN, NON-MUSCLE"/>
    <property type="match status" value="1"/>
</dbReference>
<protein>
    <submittedName>
        <fullName evidence="2">Uncharacterized protein</fullName>
    </submittedName>
</protein>
<feature type="region of interest" description="Disordered" evidence="1">
    <location>
        <begin position="1"/>
        <end position="37"/>
    </location>
</feature>
<feature type="compositionally biased region" description="Polar residues" evidence="1">
    <location>
        <begin position="218"/>
        <end position="227"/>
    </location>
</feature>